<name>A0ABS5RYK2_9HYPH</name>
<organism evidence="1 2">
    <name type="scientific">Tianweitania aestuarii</name>
    <dbReference type="NCBI Taxonomy" id="2814886"/>
    <lineage>
        <taxon>Bacteria</taxon>
        <taxon>Pseudomonadati</taxon>
        <taxon>Pseudomonadota</taxon>
        <taxon>Alphaproteobacteria</taxon>
        <taxon>Hyphomicrobiales</taxon>
        <taxon>Phyllobacteriaceae</taxon>
        <taxon>Tianweitania</taxon>
    </lineage>
</organism>
<reference evidence="1 2" key="1">
    <citation type="submission" date="2021-03" db="EMBL/GenBank/DDBJ databases">
        <title>Tianweitania aestuarii sp. nov., isolated from a tidal flat.</title>
        <authorList>
            <person name="Park S."/>
            <person name="Yoon J.-H."/>
        </authorList>
    </citation>
    <scope>NUCLEOTIDE SEQUENCE [LARGE SCALE GENOMIC DNA]</scope>
    <source>
        <strain evidence="1 2">BSSL-BM11</strain>
    </source>
</reference>
<keyword evidence="2" id="KW-1185">Reference proteome</keyword>
<dbReference type="SUPFAM" id="SSF53187">
    <property type="entry name" value="Zn-dependent exopeptidases"/>
    <property type="match status" value="1"/>
</dbReference>
<accession>A0ABS5RYK2</accession>
<protein>
    <submittedName>
        <fullName evidence="1">Peptidase M14</fullName>
    </submittedName>
</protein>
<dbReference type="Gene3D" id="3.40.630.10">
    <property type="entry name" value="Zn peptidases"/>
    <property type="match status" value="1"/>
</dbReference>
<dbReference type="RefSeq" id="WP_213985781.1">
    <property type="nucleotide sequence ID" value="NZ_JAFMNX010000004.1"/>
</dbReference>
<proteinExistence type="predicted"/>
<evidence type="ECO:0000313" key="1">
    <source>
        <dbReference type="EMBL" id="MBS9722134.1"/>
    </source>
</evidence>
<dbReference type="EMBL" id="JAFMNX010000004">
    <property type="protein sequence ID" value="MBS9722134.1"/>
    <property type="molecule type" value="Genomic_DNA"/>
</dbReference>
<comment type="caution">
    <text evidence="1">The sequence shown here is derived from an EMBL/GenBank/DDBJ whole genome shotgun (WGS) entry which is preliminary data.</text>
</comment>
<evidence type="ECO:0000313" key="2">
    <source>
        <dbReference type="Proteomes" id="UP001297272"/>
    </source>
</evidence>
<dbReference type="Proteomes" id="UP001297272">
    <property type="component" value="Unassembled WGS sequence"/>
</dbReference>
<gene>
    <name evidence="1" type="ORF">JYU29_15680</name>
</gene>
<sequence>MTLSFQQSFPRSIDALLSRFETAAGTEIEAWLFEGRAARRAAEDKLAAAGVKARIRSAYKPLVQAFGEEIDLDGVKSIDVTYPVHADAEERRFLLEAYPLAGLVQVPITFTAREDHTLHYAVTLTAADGSERTVIVDAPNRVHVDHTGARVLSPTGWLCVSRDGNVLEDGRLETDFEILFATAIQEIAGHGWNKSEPFFEELRIEASLPFPDEALSFGEEAISLTEALHEDLYFSGLEIFQAASGRPSGDRGLQPGRIVPDVRFADGPLTLSIATRTHLIRDERSFSALPLDTAGEPLSSSDIETALEAIGGEPLNGGSVCGRSITGRFHAGSDALVLISGGQHANEPTGVVGALRAADVLARRSTAHFGVLPLENPDGYALCAELRETQPRHMLHAARYTALGDDLEYREAEPLYERSAREAFVARTQPGLHVNLHGYPAHEWTRPMTGYIPRNFALWTLPKGFFLVIRHQPGFAEQSWRLVRAVTAKLAEVPGLVAFNEKQIELYRIHAGELGFEVMHGFPVTVSEDARHKVPVTLITEYPDETIYNDAFRLGHEAQTQTVLSAYDAWQEISAVS</sequence>